<feature type="transmembrane region" description="Helical" evidence="1">
    <location>
        <begin position="77"/>
        <end position="99"/>
    </location>
</feature>
<gene>
    <name evidence="2" type="ORF">BN2614_LOCUS2</name>
</gene>
<dbReference type="AlphaFoldDB" id="A0A9X9Q5V2"/>
<keyword evidence="3" id="KW-1185">Reference proteome</keyword>
<evidence type="ECO:0000256" key="1">
    <source>
        <dbReference type="SAM" id="Phobius"/>
    </source>
</evidence>
<comment type="caution">
    <text evidence="2">The sequence shown here is derived from an EMBL/GenBank/DDBJ whole genome shotgun (WGS) entry which is preliminary data.</text>
</comment>
<keyword evidence="1" id="KW-0472">Membrane</keyword>
<organism evidence="2 3">
    <name type="scientific">Gulo gulo</name>
    <name type="common">Wolverine</name>
    <name type="synonym">Gluton</name>
    <dbReference type="NCBI Taxonomy" id="48420"/>
    <lineage>
        <taxon>Eukaryota</taxon>
        <taxon>Metazoa</taxon>
        <taxon>Chordata</taxon>
        <taxon>Craniata</taxon>
        <taxon>Vertebrata</taxon>
        <taxon>Euteleostomi</taxon>
        <taxon>Mammalia</taxon>
        <taxon>Eutheria</taxon>
        <taxon>Laurasiatheria</taxon>
        <taxon>Carnivora</taxon>
        <taxon>Caniformia</taxon>
        <taxon>Musteloidea</taxon>
        <taxon>Mustelidae</taxon>
        <taxon>Guloninae</taxon>
        <taxon>Gulo</taxon>
    </lineage>
</organism>
<evidence type="ECO:0000313" key="3">
    <source>
        <dbReference type="Proteomes" id="UP000269945"/>
    </source>
</evidence>
<keyword evidence="1" id="KW-1133">Transmembrane helix</keyword>
<sequence length="105" mass="11846">MLGSFTTTYLCLCLSVPLPSILYLANSYSSFKTQLPCVLLCPFPHSPPGHYFILWASITFCPHPCGNVGWLHWKMHVFVNTLLHFLSFPTICAFIHLFMHPSSAS</sequence>
<dbReference type="Proteomes" id="UP000269945">
    <property type="component" value="Unassembled WGS sequence"/>
</dbReference>
<reference evidence="2 3" key="1">
    <citation type="submission" date="2018-10" db="EMBL/GenBank/DDBJ databases">
        <authorList>
            <person name="Ekblom R."/>
            <person name="Jareborg N."/>
        </authorList>
    </citation>
    <scope>NUCLEOTIDE SEQUENCE [LARGE SCALE GENOMIC DNA]</scope>
    <source>
        <tissue evidence="2">Muscle</tissue>
    </source>
</reference>
<name>A0A9X9Q5V2_GULGU</name>
<dbReference type="EMBL" id="CYRY02040198">
    <property type="protein sequence ID" value="VCX31073.1"/>
    <property type="molecule type" value="Genomic_DNA"/>
</dbReference>
<proteinExistence type="predicted"/>
<feature type="transmembrane region" description="Helical" evidence="1">
    <location>
        <begin position="6"/>
        <end position="25"/>
    </location>
</feature>
<accession>A0A9X9Q5V2</accession>
<keyword evidence="1" id="KW-0812">Transmembrane</keyword>
<protein>
    <submittedName>
        <fullName evidence="2">Uncharacterized protein</fullName>
    </submittedName>
</protein>
<evidence type="ECO:0000313" key="2">
    <source>
        <dbReference type="EMBL" id="VCX31073.1"/>
    </source>
</evidence>